<comment type="caution">
    <text evidence="4">The sequence shown here is derived from an EMBL/GenBank/DDBJ whole genome shotgun (WGS) entry which is preliminary data.</text>
</comment>
<comment type="similarity">
    <text evidence="1">Belongs to the peptidase S12 family.</text>
</comment>
<reference evidence="4 5" key="1">
    <citation type="submission" date="2016-06" db="EMBL/GenBank/DDBJ databases">
        <title>Evolution of pathogenesis and genome organization in the Tremellales.</title>
        <authorList>
            <person name="Cuomo C."/>
            <person name="Litvintseva A."/>
            <person name="Heitman J."/>
            <person name="Chen Y."/>
            <person name="Sun S."/>
            <person name="Springer D."/>
            <person name="Dromer F."/>
            <person name="Young S."/>
            <person name="Zeng Q."/>
            <person name="Chapman S."/>
            <person name="Gujja S."/>
            <person name="Saif S."/>
            <person name="Birren B."/>
        </authorList>
    </citation>
    <scope>NUCLEOTIDE SEQUENCE [LARGE SCALE GENOMIC DNA]</scope>
    <source>
        <strain evidence="4 5">CBS 6039</strain>
    </source>
</reference>
<feature type="transmembrane region" description="Helical" evidence="2">
    <location>
        <begin position="43"/>
        <end position="66"/>
    </location>
</feature>
<dbReference type="PANTHER" id="PTHR46825">
    <property type="entry name" value="D-ALANYL-D-ALANINE-CARBOXYPEPTIDASE/ENDOPEPTIDASE AMPH"/>
    <property type="match status" value="1"/>
</dbReference>
<dbReference type="Pfam" id="PF00144">
    <property type="entry name" value="Beta-lactamase"/>
    <property type="match status" value="1"/>
</dbReference>
<dbReference type="OrthoDB" id="5946976at2759"/>
<dbReference type="InterPro" id="IPR050491">
    <property type="entry name" value="AmpC-like"/>
</dbReference>
<dbReference type="InterPro" id="IPR001466">
    <property type="entry name" value="Beta-lactam-related"/>
</dbReference>
<evidence type="ECO:0000313" key="4">
    <source>
        <dbReference type="EMBL" id="ODN76898.1"/>
    </source>
</evidence>
<dbReference type="Proteomes" id="UP000094065">
    <property type="component" value="Unassembled WGS sequence"/>
</dbReference>
<evidence type="ECO:0000259" key="3">
    <source>
        <dbReference type="Pfam" id="PF00144"/>
    </source>
</evidence>
<feature type="domain" description="Beta-lactamase-related" evidence="3">
    <location>
        <begin position="133"/>
        <end position="455"/>
    </location>
</feature>
<name>A0A1E3HKN0_9TREE</name>
<evidence type="ECO:0000256" key="2">
    <source>
        <dbReference type="SAM" id="Phobius"/>
    </source>
</evidence>
<dbReference type="RefSeq" id="XP_018992272.1">
    <property type="nucleotide sequence ID" value="XM_019139781.1"/>
</dbReference>
<dbReference type="SUPFAM" id="SSF56601">
    <property type="entry name" value="beta-lactamase/transpeptidase-like"/>
    <property type="match status" value="1"/>
</dbReference>
<dbReference type="GeneID" id="30156787"/>
<dbReference type="STRING" id="1295533.A0A1E3HKN0"/>
<keyword evidence="2" id="KW-1133">Transmembrane helix</keyword>
<dbReference type="InterPro" id="IPR012338">
    <property type="entry name" value="Beta-lactam/transpept-like"/>
</dbReference>
<dbReference type="PANTHER" id="PTHR46825:SF15">
    <property type="entry name" value="BETA-LACTAMASE-RELATED DOMAIN-CONTAINING PROTEIN"/>
    <property type="match status" value="1"/>
</dbReference>
<sequence length="644" mass="70878">MRTRCRRYTTALFNLSRIAYQPVHDRDGILRAGRATLPITSSAAMACSSIPYLLLLIAVCLVTPSLSHTAHQQPLATAYSSHILDKRLCAEIDELRERWGVKGITLGVAASPNFTKATKDGAGEDWTSEVYTFGKADRYENDVDNRTLFGIASNSKVFVAISIGLLIEDKTYLPNGELLDWSTKIKDILPGWGLMDDYASTHADLIDLLSMRSGLPRHDAAKGHQTPEVIVSTMRYLRPSAELRQAWQYNNFHYIALDLVIQTLTNRSLSDFVQSRIFDPVGLQDATYNATQARLSGHRSDGFVRLNRNYTQCTVELDVSRAGIPHACLGTSASIGWWVNGDGSFEAGPGGIIMSGSDMAKWTKELLDPRHLPAALVDKLTVTYDSMYGKPQNPYVGIHTYGLGQWVYTYRGFTVHGHDGSLPGQHSTFIRLPDIGFGFFLAINDDDFGTPLHRAITNIILDKVLGLDYVDWERQVKSLVFTIPEYPDVPINPREAPAKVAGRYTDSGYGNLDLKQISHPAGPFAAHILETVSLSLTSAPLNITGPIYLAEINKTFASHIILTHFDGPLFNITLLATAETLSQAVEVTRTAIKVEGYGTAVVQDAGVGIFGNIWGKGNLARESTVTEEQTVVKKAAEIWFDRVG</sequence>
<keyword evidence="2" id="KW-0472">Membrane</keyword>
<dbReference type="AlphaFoldDB" id="A0A1E3HKN0"/>
<organism evidence="4 5">
    <name type="scientific">Cryptococcus amylolentus CBS 6039</name>
    <dbReference type="NCBI Taxonomy" id="1295533"/>
    <lineage>
        <taxon>Eukaryota</taxon>
        <taxon>Fungi</taxon>
        <taxon>Dikarya</taxon>
        <taxon>Basidiomycota</taxon>
        <taxon>Agaricomycotina</taxon>
        <taxon>Tremellomycetes</taxon>
        <taxon>Tremellales</taxon>
        <taxon>Cryptococcaceae</taxon>
        <taxon>Cryptococcus</taxon>
    </lineage>
</organism>
<evidence type="ECO:0000256" key="1">
    <source>
        <dbReference type="ARBA" id="ARBA00038215"/>
    </source>
</evidence>
<dbReference type="EMBL" id="AWGJ01000008">
    <property type="protein sequence ID" value="ODN76898.1"/>
    <property type="molecule type" value="Genomic_DNA"/>
</dbReference>
<gene>
    <name evidence="4" type="ORF">L202_05478</name>
</gene>
<dbReference type="Gene3D" id="3.40.710.10">
    <property type="entry name" value="DD-peptidase/beta-lactamase superfamily"/>
    <property type="match status" value="1"/>
</dbReference>
<keyword evidence="5" id="KW-1185">Reference proteome</keyword>
<keyword evidence="2" id="KW-0812">Transmembrane</keyword>
<evidence type="ECO:0000313" key="5">
    <source>
        <dbReference type="Proteomes" id="UP000094065"/>
    </source>
</evidence>
<accession>A0A1E3HKN0</accession>
<proteinExistence type="inferred from homology"/>
<protein>
    <recommendedName>
        <fullName evidence="3">Beta-lactamase-related domain-containing protein</fullName>
    </recommendedName>
</protein>